<feature type="region of interest" description="Disordered" evidence="1">
    <location>
        <begin position="59"/>
        <end position="78"/>
    </location>
</feature>
<evidence type="ECO:0000313" key="2">
    <source>
        <dbReference type="EMBL" id="KAL0187911.1"/>
    </source>
</evidence>
<organism evidence="2 3">
    <name type="scientific">Cirrhinus mrigala</name>
    <name type="common">Mrigala</name>
    <dbReference type="NCBI Taxonomy" id="683832"/>
    <lineage>
        <taxon>Eukaryota</taxon>
        <taxon>Metazoa</taxon>
        <taxon>Chordata</taxon>
        <taxon>Craniata</taxon>
        <taxon>Vertebrata</taxon>
        <taxon>Euteleostomi</taxon>
        <taxon>Actinopterygii</taxon>
        <taxon>Neopterygii</taxon>
        <taxon>Teleostei</taxon>
        <taxon>Ostariophysi</taxon>
        <taxon>Cypriniformes</taxon>
        <taxon>Cyprinidae</taxon>
        <taxon>Labeoninae</taxon>
        <taxon>Labeonini</taxon>
        <taxon>Cirrhinus</taxon>
    </lineage>
</organism>
<evidence type="ECO:0000256" key="1">
    <source>
        <dbReference type="SAM" id="MobiDB-lite"/>
    </source>
</evidence>
<sequence length="132" mass="15024">RNEKHNVYSQYLYKQLQNVERELRLLEPSSFSKPDSYNQAVLQVQGMKNLLEPHVSSCSVSGLHTRSSSPIEGSSGNSKKCCQKGLPWWFVFIGCILHYDVWVDLWEGALHQLAHLNGGVILRKPLHHPACK</sequence>
<protein>
    <submittedName>
        <fullName evidence="2">Uncharacterized protein</fullName>
    </submittedName>
</protein>
<evidence type="ECO:0000313" key="3">
    <source>
        <dbReference type="Proteomes" id="UP001529510"/>
    </source>
</evidence>
<keyword evidence="3" id="KW-1185">Reference proteome</keyword>
<dbReference type="EMBL" id="JAMKFB020000007">
    <property type="protein sequence ID" value="KAL0187911.1"/>
    <property type="molecule type" value="Genomic_DNA"/>
</dbReference>
<gene>
    <name evidence="2" type="ORF">M9458_015010</name>
</gene>
<dbReference type="AlphaFoldDB" id="A0ABD0QP79"/>
<reference evidence="2 3" key="1">
    <citation type="submission" date="2024-05" db="EMBL/GenBank/DDBJ databases">
        <title>Genome sequencing and assembly of Indian major carp, Cirrhinus mrigala (Hamilton, 1822).</title>
        <authorList>
            <person name="Mohindra V."/>
            <person name="Chowdhury L.M."/>
            <person name="Lal K."/>
            <person name="Jena J.K."/>
        </authorList>
    </citation>
    <scope>NUCLEOTIDE SEQUENCE [LARGE SCALE GENOMIC DNA]</scope>
    <source>
        <strain evidence="2">CM1030</strain>
        <tissue evidence="2">Blood</tissue>
    </source>
</reference>
<name>A0ABD0QP79_CIRMR</name>
<comment type="caution">
    <text evidence="2">The sequence shown here is derived from an EMBL/GenBank/DDBJ whole genome shotgun (WGS) entry which is preliminary data.</text>
</comment>
<feature type="non-terminal residue" evidence="2">
    <location>
        <position position="1"/>
    </location>
</feature>
<proteinExistence type="predicted"/>
<feature type="compositionally biased region" description="Low complexity" evidence="1">
    <location>
        <begin position="67"/>
        <end position="78"/>
    </location>
</feature>
<feature type="non-terminal residue" evidence="2">
    <location>
        <position position="132"/>
    </location>
</feature>
<accession>A0ABD0QP79</accession>
<dbReference type="Proteomes" id="UP001529510">
    <property type="component" value="Unassembled WGS sequence"/>
</dbReference>